<dbReference type="SUPFAM" id="SSF51735">
    <property type="entry name" value="NAD(P)-binding Rossmann-fold domains"/>
    <property type="match status" value="1"/>
</dbReference>
<protein>
    <submittedName>
        <fullName evidence="3">3-oxoacyl-[acyl-carrier protein] reductase</fullName>
        <ecNumber evidence="3">1.1.1.100</ecNumber>
    </submittedName>
</protein>
<dbReference type="EMBL" id="CADCTC010000263">
    <property type="protein sequence ID" value="CAA9294469.1"/>
    <property type="molecule type" value="Genomic_DNA"/>
</dbReference>
<dbReference type="InterPro" id="IPR020904">
    <property type="entry name" value="Sc_DH/Rdtase_CS"/>
</dbReference>
<keyword evidence="2 3" id="KW-0560">Oxidoreductase</keyword>
<dbReference type="Pfam" id="PF13561">
    <property type="entry name" value="adh_short_C2"/>
    <property type="match status" value="1"/>
</dbReference>
<evidence type="ECO:0000256" key="1">
    <source>
        <dbReference type="ARBA" id="ARBA00006484"/>
    </source>
</evidence>
<dbReference type="InterPro" id="IPR002347">
    <property type="entry name" value="SDR_fam"/>
</dbReference>
<accession>A0A6J4K2X4</accession>
<dbReference type="FunFam" id="3.40.50.720:FF:000084">
    <property type="entry name" value="Short-chain dehydrogenase reductase"/>
    <property type="match status" value="1"/>
</dbReference>
<dbReference type="InterPro" id="IPR036291">
    <property type="entry name" value="NAD(P)-bd_dom_sf"/>
</dbReference>
<dbReference type="GO" id="GO:0004316">
    <property type="term" value="F:3-oxoacyl-[acyl-carrier-protein] reductase (NADPH) activity"/>
    <property type="evidence" value="ECO:0007669"/>
    <property type="project" value="UniProtKB-EC"/>
</dbReference>
<dbReference type="EC" id="1.1.1.100" evidence="3"/>
<evidence type="ECO:0000313" key="3">
    <source>
        <dbReference type="EMBL" id="CAA9294469.1"/>
    </source>
</evidence>
<reference evidence="3" key="1">
    <citation type="submission" date="2020-02" db="EMBL/GenBank/DDBJ databases">
        <authorList>
            <person name="Meier V. D."/>
        </authorList>
    </citation>
    <scope>NUCLEOTIDE SEQUENCE</scope>
    <source>
        <strain evidence="3">AVDCRST_MAG77</strain>
    </source>
</reference>
<dbReference type="CDD" id="cd05233">
    <property type="entry name" value="SDR_c"/>
    <property type="match status" value="1"/>
</dbReference>
<dbReference type="PRINTS" id="PR00081">
    <property type="entry name" value="GDHRDH"/>
</dbReference>
<proteinExistence type="inferred from homology"/>
<name>A0A6J4K2X4_9CHLR</name>
<evidence type="ECO:0000256" key="2">
    <source>
        <dbReference type="ARBA" id="ARBA00023002"/>
    </source>
</evidence>
<organism evidence="3">
    <name type="scientific">uncultured Chloroflexota bacterium</name>
    <dbReference type="NCBI Taxonomy" id="166587"/>
    <lineage>
        <taxon>Bacteria</taxon>
        <taxon>Bacillati</taxon>
        <taxon>Chloroflexota</taxon>
        <taxon>environmental samples</taxon>
    </lineage>
</organism>
<dbReference type="NCBIfam" id="NF005559">
    <property type="entry name" value="PRK07231.1"/>
    <property type="match status" value="1"/>
</dbReference>
<sequence>MRMQGKVAIVSGGGGAGIGRAIAELYAREGAAVVVGDQNKEGAEAVAGKIEEGGGRALALHAYASAADDVQRLVQAAVDTFGKLTTVVNVASWSAVKPVHEMSEAEWERTLDVGLKSCFLTAHYGLPEMMKLGRSGGCSIVSISSANGVITNPNFGAYSAAKAGILGFTRSLAMDYGPHGIRANAICPGLILNDRSRPKVQADEAEWRGNVDCYPLGEIGTPEDVAHGALYLASDEAKWVTGITLMVDGGLTIQSVEALVRPSFRRRWKTGTVTLSDD</sequence>
<dbReference type="PANTHER" id="PTHR24321:SF8">
    <property type="entry name" value="ESTRADIOL 17-BETA-DEHYDROGENASE 8-RELATED"/>
    <property type="match status" value="1"/>
</dbReference>
<gene>
    <name evidence="3" type="ORF">AVDCRST_MAG77-5045</name>
</gene>
<dbReference type="AlphaFoldDB" id="A0A6J4K2X4"/>
<dbReference type="PANTHER" id="PTHR24321">
    <property type="entry name" value="DEHYDROGENASES, SHORT CHAIN"/>
    <property type="match status" value="1"/>
</dbReference>
<comment type="similarity">
    <text evidence="1">Belongs to the short-chain dehydrogenases/reductases (SDR) family.</text>
</comment>
<dbReference type="Gene3D" id="3.40.50.720">
    <property type="entry name" value="NAD(P)-binding Rossmann-like Domain"/>
    <property type="match status" value="1"/>
</dbReference>
<dbReference type="PROSITE" id="PS00061">
    <property type="entry name" value="ADH_SHORT"/>
    <property type="match status" value="1"/>
</dbReference>
<dbReference type="PRINTS" id="PR00080">
    <property type="entry name" value="SDRFAMILY"/>
</dbReference>